<keyword evidence="3" id="KW-1185">Reference proteome</keyword>
<gene>
    <name evidence="2" type="ORF">BGZ96_006879</name>
</gene>
<feature type="compositionally biased region" description="Low complexity" evidence="1">
    <location>
        <begin position="427"/>
        <end position="439"/>
    </location>
</feature>
<reference evidence="2 3" key="1">
    <citation type="journal article" date="2020" name="Fungal Divers.">
        <title>Resolving the Mortierellaceae phylogeny through synthesis of multi-gene phylogenetics and phylogenomics.</title>
        <authorList>
            <person name="Vandepol N."/>
            <person name="Liber J."/>
            <person name="Desiro A."/>
            <person name="Na H."/>
            <person name="Kennedy M."/>
            <person name="Barry K."/>
            <person name="Grigoriev I.V."/>
            <person name="Miller A.N."/>
            <person name="O'Donnell K."/>
            <person name="Stajich J.E."/>
            <person name="Bonito G."/>
        </authorList>
    </citation>
    <scope>NUCLEOTIDE SEQUENCE [LARGE SCALE GENOMIC DNA]</scope>
    <source>
        <strain evidence="2 3">AD045</strain>
    </source>
</reference>
<sequence>MDKISSIATVVDKLQQTFDDHIEDLKHEDTKRLDAVEEACKNAVVQAQQKTEEFVGSLSRQTEKVLQQRLDESVRDWTDTLTKQLSTSTDDVQYLVQQARTSHSTIIQDLTVNLRRAFEECLQRFEEQAEPRIIEKARAGAIAVAEEKGLELVMSMIAQTEKVVQQRLEETLQSWTETMAGQLRTAVDAVQDQFRQSPSEQRPSPQHDVDAWRTQHNSCTSSEISELKLAIVELNASTYQNQKVLQEQLRLTKNLSHQGFHELRSNNSVRLALMDYQSSLSPISVPREVQAHPPEAEATCYDSEQGATARTIHLPAVSPIVMPLTDNPSTAAVTVTSNHATDEKAYVKRAAMSKRTLVQTRGPRSTTTTAAGSGRQNTTNVGGLSARGISAIAKGKQLARQEALSYVAINPAEVEPRAQVDVQTRTAESSSTLASSSPASFSAYLQSEPELSQANSDGNRAAYVVIHGLNGSSLIPTFVKRGRGRPRKSTYNADVSLPSDHRAAISNKRMKVDLATMTSQPGKVPIKAEDIIDLTPRVTRSSRRMNHPGFVYWDLETVAQRAQEAGIRFSF</sequence>
<dbReference type="Proteomes" id="UP001194696">
    <property type="component" value="Unassembled WGS sequence"/>
</dbReference>
<evidence type="ECO:0000313" key="3">
    <source>
        <dbReference type="Proteomes" id="UP001194696"/>
    </source>
</evidence>
<comment type="caution">
    <text evidence="2">The sequence shown here is derived from an EMBL/GenBank/DDBJ whole genome shotgun (WGS) entry which is preliminary data.</text>
</comment>
<accession>A0ABQ7K2A8</accession>
<feature type="region of interest" description="Disordered" evidence="1">
    <location>
        <begin position="419"/>
        <end position="439"/>
    </location>
</feature>
<evidence type="ECO:0000313" key="2">
    <source>
        <dbReference type="EMBL" id="KAG0289592.1"/>
    </source>
</evidence>
<proteinExistence type="predicted"/>
<dbReference type="EMBL" id="JAAAIM010000339">
    <property type="protein sequence ID" value="KAG0289592.1"/>
    <property type="molecule type" value="Genomic_DNA"/>
</dbReference>
<name>A0ABQ7K2A8_9FUNG</name>
<protein>
    <submittedName>
        <fullName evidence="2">Uncharacterized protein</fullName>
    </submittedName>
</protein>
<feature type="region of interest" description="Disordered" evidence="1">
    <location>
        <begin position="358"/>
        <end position="382"/>
    </location>
</feature>
<organism evidence="2 3">
    <name type="scientific">Linnemannia gamsii</name>
    <dbReference type="NCBI Taxonomy" id="64522"/>
    <lineage>
        <taxon>Eukaryota</taxon>
        <taxon>Fungi</taxon>
        <taxon>Fungi incertae sedis</taxon>
        <taxon>Mucoromycota</taxon>
        <taxon>Mortierellomycotina</taxon>
        <taxon>Mortierellomycetes</taxon>
        <taxon>Mortierellales</taxon>
        <taxon>Mortierellaceae</taxon>
        <taxon>Linnemannia</taxon>
    </lineage>
</organism>
<evidence type="ECO:0000256" key="1">
    <source>
        <dbReference type="SAM" id="MobiDB-lite"/>
    </source>
</evidence>